<reference evidence="1 2" key="1">
    <citation type="submission" date="2019-02" db="EMBL/GenBank/DDBJ databases">
        <title>Deep-cultivation of Planctomycetes and their phenomic and genomic characterization uncovers novel biology.</title>
        <authorList>
            <person name="Wiegand S."/>
            <person name="Jogler M."/>
            <person name="Boedeker C."/>
            <person name="Pinto D."/>
            <person name="Vollmers J."/>
            <person name="Rivas-Marin E."/>
            <person name="Kohn T."/>
            <person name="Peeters S.H."/>
            <person name="Heuer A."/>
            <person name="Rast P."/>
            <person name="Oberbeckmann S."/>
            <person name="Bunk B."/>
            <person name="Jeske O."/>
            <person name="Meyerdierks A."/>
            <person name="Storesund J.E."/>
            <person name="Kallscheuer N."/>
            <person name="Luecker S."/>
            <person name="Lage O.M."/>
            <person name="Pohl T."/>
            <person name="Merkel B.J."/>
            <person name="Hornburger P."/>
            <person name="Mueller R.-W."/>
            <person name="Bruemmer F."/>
            <person name="Labrenz M."/>
            <person name="Spormann A.M."/>
            <person name="Op den Camp H."/>
            <person name="Overmann J."/>
            <person name="Amann R."/>
            <person name="Jetten M.S.M."/>
            <person name="Mascher T."/>
            <person name="Medema M.H."/>
            <person name="Devos D.P."/>
            <person name="Kaster A.-K."/>
            <person name="Ovreas L."/>
            <person name="Rohde M."/>
            <person name="Galperin M.Y."/>
            <person name="Jogler C."/>
        </authorList>
    </citation>
    <scope>NUCLEOTIDE SEQUENCE [LARGE SCALE GENOMIC DNA]</scope>
    <source>
        <strain evidence="1 2">Pan181</strain>
    </source>
</reference>
<proteinExistence type="predicted"/>
<gene>
    <name evidence="1" type="ORF">Pan181_49720</name>
</gene>
<protein>
    <submittedName>
        <fullName evidence="1">Uncharacterized protein</fullName>
    </submittedName>
</protein>
<organism evidence="1 2">
    <name type="scientific">Aeoliella mucimassa</name>
    <dbReference type="NCBI Taxonomy" id="2527972"/>
    <lineage>
        <taxon>Bacteria</taxon>
        <taxon>Pseudomonadati</taxon>
        <taxon>Planctomycetota</taxon>
        <taxon>Planctomycetia</taxon>
        <taxon>Pirellulales</taxon>
        <taxon>Lacipirellulaceae</taxon>
        <taxon>Aeoliella</taxon>
    </lineage>
</organism>
<dbReference type="AlphaFoldDB" id="A0A518AVK5"/>
<dbReference type="Proteomes" id="UP000315750">
    <property type="component" value="Chromosome"/>
</dbReference>
<sequence>MELGSGEDECGAAAVLAKVAQALIAEASRRIVWETCVDEGADASKQSVLPKPRADCSGLPTDRMRTLKWDYATPKRQWPKIESIEQTFEYEKVDLYRDCIRKYVDAKRELFPESPALVDVSGGKVELPGVFEKRIEDWMERHPEYSPYMRGFARNYLISLLDDSFAETMYEHLAELAFAGGDFYVETGFFYIRDAGAVSSLS</sequence>
<dbReference type="EMBL" id="CP036278">
    <property type="protein sequence ID" value="QDU58732.1"/>
    <property type="molecule type" value="Genomic_DNA"/>
</dbReference>
<dbReference type="KEGG" id="amuc:Pan181_49720"/>
<accession>A0A518AVK5</accession>
<name>A0A518AVK5_9BACT</name>
<evidence type="ECO:0000313" key="2">
    <source>
        <dbReference type="Proteomes" id="UP000315750"/>
    </source>
</evidence>
<keyword evidence="2" id="KW-1185">Reference proteome</keyword>
<evidence type="ECO:0000313" key="1">
    <source>
        <dbReference type="EMBL" id="QDU58732.1"/>
    </source>
</evidence>